<sequence>MPLAHTLHMPITGYGFNHFKPSERLFSDGLCRGGLHIRPHPHPNSCRHFQTLPKPKQKSGY</sequence>
<evidence type="ECO:0000256" key="1">
    <source>
        <dbReference type="SAM" id="MobiDB-lite"/>
    </source>
</evidence>
<feature type="region of interest" description="Disordered" evidence="1">
    <location>
        <begin position="42"/>
        <end position="61"/>
    </location>
</feature>
<reference evidence="2" key="2">
    <citation type="journal article" date="2023" name="Curr. Microbiol.">
        <title>Neisseria montereyensis sp. nov., Isolated from Oropharynx of California Sea Lion (Zalophus californianus): Genomic, Phylogenetic, and Phenotypic Study.</title>
        <authorList>
            <person name="Volokhov D.V."/>
            <person name="Zagorodnyaya T.A."/>
            <person name="Furtak V.A."/>
            <person name="Nattanmai G."/>
            <person name="Randall L."/>
            <person name="Jose S."/>
            <person name="Gao Y."/>
            <person name="Gulland F.M."/>
            <person name="Eisenberg T."/>
            <person name="Delmonte P."/>
            <person name="Blom J."/>
            <person name="Mitchell K.K."/>
        </authorList>
    </citation>
    <scope>NUCLEOTIDE SEQUENCE</scope>
    <source>
        <strain evidence="2">CSL10203-ORH2</strain>
    </source>
</reference>
<protein>
    <submittedName>
        <fullName evidence="2">Uncharacterized protein</fullName>
    </submittedName>
</protein>
<gene>
    <name evidence="2" type="ORF">NXS09_06010</name>
</gene>
<dbReference type="Proteomes" id="UP001166947">
    <property type="component" value="Unassembled WGS sequence"/>
</dbReference>
<evidence type="ECO:0000313" key="3">
    <source>
        <dbReference type="Proteomes" id="UP001166947"/>
    </source>
</evidence>
<reference evidence="2" key="1">
    <citation type="submission" date="2022-08" db="EMBL/GenBank/DDBJ databases">
        <authorList>
            <person name="Volokhov D.V."/>
            <person name="Furtak V.A."/>
            <person name="Zagorodnyaya T.A."/>
        </authorList>
    </citation>
    <scope>NUCLEOTIDE SEQUENCE</scope>
    <source>
        <strain evidence="2">CSL10203-ORH2</strain>
    </source>
</reference>
<proteinExistence type="predicted"/>
<comment type="caution">
    <text evidence="2">The sequence shown here is derived from an EMBL/GenBank/DDBJ whole genome shotgun (WGS) entry which is preliminary data.</text>
</comment>
<name>A0ABT2FCC7_9NEIS</name>
<dbReference type="EMBL" id="JANUXW010000004">
    <property type="protein sequence ID" value="MCS4533856.1"/>
    <property type="molecule type" value="Genomic_DNA"/>
</dbReference>
<dbReference type="RefSeq" id="WP_259291657.1">
    <property type="nucleotide sequence ID" value="NZ_JANUXW010000004.1"/>
</dbReference>
<accession>A0ABT2FCC7</accession>
<keyword evidence="3" id="KW-1185">Reference proteome</keyword>
<organism evidence="2 3">
    <name type="scientific">Neisseria montereyensis</name>
    <dbReference type="NCBI Taxonomy" id="2973938"/>
    <lineage>
        <taxon>Bacteria</taxon>
        <taxon>Pseudomonadati</taxon>
        <taxon>Pseudomonadota</taxon>
        <taxon>Betaproteobacteria</taxon>
        <taxon>Neisseriales</taxon>
        <taxon>Neisseriaceae</taxon>
        <taxon>Neisseria</taxon>
    </lineage>
</organism>
<evidence type="ECO:0000313" key="2">
    <source>
        <dbReference type="EMBL" id="MCS4533856.1"/>
    </source>
</evidence>